<dbReference type="EMBL" id="JASCZI010243653">
    <property type="protein sequence ID" value="MED6213453.1"/>
    <property type="molecule type" value="Genomic_DNA"/>
</dbReference>
<organism evidence="8 9">
    <name type="scientific">Stylosanthes scabra</name>
    <dbReference type="NCBI Taxonomy" id="79078"/>
    <lineage>
        <taxon>Eukaryota</taxon>
        <taxon>Viridiplantae</taxon>
        <taxon>Streptophyta</taxon>
        <taxon>Embryophyta</taxon>
        <taxon>Tracheophyta</taxon>
        <taxon>Spermatophyta</taxon>
        <taxon>Magnoliopsida</taxon>
        <taxon>eudicotyledons</taxon>
        <taxon>Gunneridae</taxon>
        <taxon>Pentapetalae</taxon>
        <taxon>rosids</taxon>
        <taxon>fabids</taxon>
        <taxon>Fabales</taxon>
        <taxon>Fabaceae</taxon>
        <taxon>Papilionoideae</taxon>
        <taxon>50 kb inversion clade</taxon>
        <taxon>dalbergioids sensu lato</taxon>
        <taxon>Dalbergieae</taxon>
        <taxon>Pterocarpus clade</taxon>
        <taxon>Stylosanthes</taxon>
    </lineage>
</organism>
<keyword evidence="9" id="KW-1185">Reference proteome</keyword>
<comment type="caution">
    <text evidence="8">The sequence shown here is derived from an EMBL/GenBank/DDBJ whole genome shotgun (WGS) entry which is preliminary data.</text>
</comment>
<feature type="compositionally biased region" description="Acidic residues" evidence="6">
    <location>
        <begin position="115"/>
        <end position="137"/>
    </location>
</feature>
<dbReference type="Proteomes" id="UP001341840">
    <property type="component" value="Unassembled WGS sequence"/>
</dbReference>
<sequence length="302" mass="35425">MMNTTPAKQFSFFKVFLPQFSSERLLLPEKYVALTRMKERVPKEFTLRDGRGGEWRVKTSCIDEKVYFDDGWKKFASDNALQAAVFFLVFYPENSNTFMFKIFEESSMCEKTQIEEEEEEEEAAAKEEDDDDKEENEEMYHHRAGKASVKSKRGNDAGSCVTKKGDKIDIKEYEDIIAMYVDRQHNPYFVTKNSRTRSNELQVPSQLIKDYSIIFPETIKLCCKYIKVISPGKTTIERSPWPHVIGIRNEWRDGRICIKEWGRFCRTNDVNTNDATFICELKMEEDRKKVKSIHVYVVKKQA</sequence>
<keyword evidence="4" id="KW-0804">Transcription</keyword>
<reference evidence="8 9" key="1">
    <citation type="journal article" date="2023" name="Plants (Basel)">
        <title>Bridging the Gap: Combining Genomics and Transcriptomics Approaches to Understand Stylosanthes scabra, an Orphan Legume from the Brazilian Caatinga.</title>
        <authorList>
            <person name="Ferreira-Neto J.R.C."/>
            <person name="da Silva M.D."/>
            <person name="Binneck E."/>
            <person name="de Melo N.F."/>
            <person name="da Silva R.H."/>
            <person name="de Melo A.L.T.M."/>
            <person name="Pandolfi V."/>
            <person name="Bustamante F.O."/>
            <person name="Brasileiro-Vidal A.C."/>
            <person name="Benko-Iseppon A.M."/>
        </authorList>
    </citation>
    <scope>NUCLEOTIDE SEQUENCE [LARGE SCALE GENOMIC DNA]</scope>
    <source>
        <tissue evidence="8">Leaves</tissue>
    </source>
</reference>
<evidence type="ECO:0000256" key="1">
    <source>
        <dbReference type="ARBA" id="ARBA00004123"/>
    </source>
</evidence>
<evidence type="ECO:0000259" key="7">
    <source>
        <dbReference type="PROSITE" id="PS50863"/>
    </source>
</evidence>
<dbReference type="InterPro" id="IPR015300">
    <property type="entry name" value="DNA-bd_pseudobarrel_sf"/>
</dbReference>
<protein>
    <recommendedName>
        <fullName evidence="7">TF-B3 domain-containing protein</fullName>
    </recommendedName>
</protein>
<feature type="region of interest" description="Disordered" evidence="6">
    <location>
        <begin position="111"/>
        <end position="161"/>
    </location>
</feature>
<evidence type="ECO:0000313" key="8">
    <source>
        <dbReference type="EMBL" id="MED6213453.1"/>
    </source>
</evidence>
<proteinExistence type="predicted"/>
<evidence type="ECO:0000313" key="9">
    <source>
        <dbReference type="Proteomes" id="UP001341840"/>
    </source>
</evidence>
<evidence type="ECO:0000256" key="5">
    <source>
        <dbReference type="ARBA" id="ARBA00023242"/>
    </source>
</evidence>
<dbReference type="CDD" id="cd10017">
    <property type="entry name" value="B3_DNA"/>
    <property type="match status" value="1"/>
</dbReference>
<comment type="subcellular location">
    <subcellularLocation>
        <location evidence="1">Nucleus</location>
    </subcellularLocation>
</comment>
<dbReference type="SMART" id="SM01019">
    <property type="entry name" value="B3"/>
    <property type="match status" value="1"/>
</dbReference>
<dbReference type="PANTHER" id="PTHR31920:SF135">
    <property type="entry name" value="B3 DOMAIN-CONTAINING PROTEIN OS03G0621600-RELATED"/>
    <property type="match status" value="1"/>
</dbReference>
<dbReference type="Pfam" id="PF02362">
    <property type="entry name" value="B3"/>
    <property type="match status" value="1"/>
</dbReference>
<evidence type="ECO:0000256" key="2">
    <source>
        <dbReference type="ARBA" id="ARBA00023015"/>
    </source>
</evidence>
<dbReference type="InterPro" id="IPR050655">
    <property type="entry name" value="Plant_B3_domain"/>
</dbReference>
<keyword evidence="3" id="KW-0238">DNA-binding</keyword>
<evidence type="ECO:0000256" key="4">
    <source>
        <dbReference type="ARBA" id="ARBA00023163"/>
    </source>
</evidence>
<keyword evidence="2" id="KW-0805">Transcription regulation</keyword>
<dbReference type="SUPFAM" id="SSF101936">
    <property type="entry name" value="DNA-binding pseudobarrel domain"/>
    <property type="match status" value="1"/>
</dbReference>
<dbReference type="Gene3D" id="2.40.330.10">
    <property type="entry name" value="DNA-binding pseudobarrel domain"/>
    <property type="match status" value="1"/>
</dbReference>
<dbReference type="PROSITE" id="PS50863">
    <property type="entry name" value="B3"/>
    <property type="match status" value="1"/>
</dbReference>
<evidence type="ECO:0000256" key="6">
    <source>
        <dbReference type="SAM" id="MobiDB-lite"/>
    </source>
</evidence>
<dbReference type="InterPro" id="IPR003340">
    <property type="entry name" value="B3_DNA-bd"/>
</dbReference>
<keyword evidence="5" id="KW-0539">Nucleus</keyword>
<feature type="domain" description="TF-B3" evidence="7">
    <location>
        <begin position="10"/>
        <end position="106"/>
    </location>
</feature>
<dbReference type="PANTHER" id="PTHR31920">
    <property type="entry name" value="B3 DOMAIN-CONTAINING"/>
    <property type="match status" value="1"/>
</dbReference>
<evidence type="ECO:0000256" key="3">
    <source>
        <dbReference type="ARBA" id="ARBA00023125"/>
    </source>
</evidence>
<name>A0ABU6YX12_9FABA</name>
<gene>
    <name evidence="8" type="ORF">PIB30_093485</name>
</gene>
<feature type="compositionally biased region" description="Basic residues" evidence="6">
    <location>
        <begin position="142"/>
        <end position="152"/>
    </location>
</feature>
<accession>A0ABU6YX12</accession>